<keyword evidence="7" id="KW-0677">Repeat</keyword>
<dbReference type="GO" id="GO:0004662">
    <property type="term" value="F:CAAX-protein geranylgeranyltransferase activity"/>
    <property type="evidence" value="ECO:0007669"/>
    <property type="project" value="UniProtKB-EC"/>
</dbReference>
<organism evidence="15 16">
    <name type="scientific">Westerdykella ornata</name>
    <dbReference type="NCBI Taxonomy" id="318751"/>
    <lineage>
        <taxon>Eukaryota</taxon>
        <taxon>Fungi</taxon>
        <taxon>Dikarya</taxon>
        <taxon>Ascomycota</taxon>
        <taxon>Pezizomycotina</taxon>
        <taxon>Dothideomycetes</taxon>
        <taxon>Pleosporomycetidae</taxon>
        <taxon>Pleosporales</taxon>
        <taxon>Sporormiaceae</taxon>
        <taxon>Westerdykella</taxon>
    </lineage>
</organism>
<dbReference type="PROSITE" id="PS51147">
    <property type="entry name" value="PFTA"/>
    <property type="match status" value="4"/>
</dbReference>
<evidence type="ECO:0000256" key="2">
    <source>
        <dbReference type="ARBA" id="ARBA00006734"/>
    </source>
</evidence>
<comment type="cofactor">
    <cofactor evidence="1">
        <name>Mg(2+)</name>
        <dbReference type="ChEBI" id="CHEBI:18420"/>
    </cofactor>
</comment>
<dbReference type="OrthoDB" id="272289at2759"/>
<dbReference type="GO" id="GO:0005953">
    <property type="term" value="C:CAAX-protein geranylgeranyltransferase complex"/>
    <property type="evidence" value="ECO:0007669"/>
    <property type="project" value="TreeGrafter"/>
</dbReference>
<comment type="similarity">
    <text evidence="2">Belongs to the protein prenyltransferase subunit alpha family.</text>
</comment>
<proteinExistence type="inferred from homology"/>
<keyword evidence="8" id="KW-0460">Magnesium</keyword>
<feature type="region of interest" description="Disordered" evidence="14">
    <location>
        <begin position="191"/>
        <end position="211"/>
    </location>
</feature>
<evidence type="ECO:0000256" key="8">
    <source>
        <dbReference type="ARBA" id="ARBA00022842"/>
    </source>
</evidence>
<dbReference type="InterPro" id="IPR002088">
    <property type="entry name" value="Prenyl_trans_a"/>
</dbReference>
<sequence>MTKFYHDDPAWADIEPIPQDDTGHPLVAIAYTAEYSEAMGYLRAVMARNEHSERVLALTEHVIGINPAHYTVWLYRARTLEHLSIPPSDELRWLNPIALSHLKNYQIWNHRQAIVDRRDSCEGEADFIAQMLDQDAKNYHVWSYRQWMVERFGLWRDVGEVAFAEEMIGRDVRNNSAWNHRFFVLFGGRKKGQAGEGEEEGKEEEEKEKEKELVQREIEYAKQAIRQAPQSQSAWDYLRAVLRHAHLPISTIAGFANEYNDVSPPRSLHALEAQLEIYAEQNKVDEARSTLEALAEFDPVRKPYWTYRQKELVVA</sequence>
<evidence type="ECO:0000256" key="4">
    <source>
        <dbReference type="ARBA" id="ARBA00012702"/>
    </source>
</evidence>
<evidence type="ECO:0000256" key="7">
    <source>
        <dbReference type="ARBA" id="ARBA00022737"/>
    </source>
</evidence>
<evidence type="ECO:0000313" key="16">
    <source>
        <dbReference type="Proteomes" id="UP000800097"/>
    </source>
</evidence>
<dbReference type="GO" id="GO:0005965">
    <property type="term" value="C:protein farnesyltransferase complex"/>
    <property type="evidence" value="ECO:0007669"/>
    <property type="project" value="TreeGrafter"/>
</dbReference>
<evidence type="ECO:0000313" key="15">
    <source>
        <dbReference type="EMBL" id="KAF2281050.1"/>
    </source>
</evidence>
<keyword evidence="5" id="KW-0637">Prenyltransferase</keyword>
<dbReference type="GeneID" id="54550548"/>
<dbReference type="PANTHER" id="PTHR11129:SF1">
    <property type="entry name" value="PROTEIN FARNESYLTRANSFERASE_GERANYLGERANYLTRANSFERASE TYPE-1 SUBUNIT ALPHA"/>
    <property type="match status" value="1"/>
</dbReference>
<reference evidence="15" key="1">
    <citation type="journal article" date="2020" name="Stud. Mycol.">
        <title>101 Dothideomycetes genomes: a test case for predicting lifestyles and emergence of pathogens.</title>
        <authorList>
            <person name="Haridas S."/>
            <person name="Albert R."/>
            <person name="Binder M."/>
            <person name="Bloem J."/>
            <person name="Labutti K."/>
            <person name="Salamov A."/>
            <person name="Andreopoulos B."/>
            <person name="Baker S."/>
            <person name="Barry K."/>
            <person name="Bills G."/>
            <person name="Bluhm B."/>
            <person name="Cannon C."/>
            <person name="Castanera R."/>
            <person name="Culley D."/>
            <person name="Daum C."/>
            <person name="Ezra D."/>
            <person name="Gonzalez J."/>
            <person name="Henrissat B."/>
            <person name="Kuo A."/>
            <person name="Liang C."/>
            <person name="Lipzen A."/>
            <person name="Lutzoni F."/>
            <person name="Magnuson J."/>
            <person name="Mondo S."/>
            <person name="Nolan M."/>
            <person name="Ohm R."/>
            <person name="Pangilinan J."/>
            <person name="Park H.-J."/>
            <person name="Ramirez L."/>
            <person name="Alfaro M."/>
            <person name="Sun H."/>
            <person name="Tritt A."/>
            <person name="Yoshinaga Y."/>
            <person name="Zwiers L.-H."/>
            <person name="Turgeon B."/>
            <person name="Goodwin S."/>
            <person name="Spatafora J."/>
            <person name="Crous P."/>
            <person name="Grigoriev I."/>
        </authorList>
    </citation>
    <scope>NUCLEOTIDE SEQUENCE</scope>
    <source>
        <strain evidence="15">CBS 379.55</strain>
    </source>
</reference>
<dbReference type="GO" id="GO:0004660">
    <property type="term" value="F:protein farnesyltransferase activity"/>
    <property type="evidence" value="ECO:0007669"/>
    <property type="project" value="UniProtKB-EC"/>
</dbReference>
<dbReference type="EC" id="2.5.1.58" evidence="4"/>
<feature type="compositionally biased region" description="Acidic residues" evidence="14">
    <location>
        <begin position="196"/>
        <end position="207"/>
    </location>
</feature>
<evidence type="ECO:0000256" key="3">
    <source>
        <dbReference type="ARBA" id="ARBA00012700"/>
    </source>
</evidence>
<gene>
    <name evidence="15" type="ORF">EI97DRAFT_429133</name>
</gene>
<dbReference type="Pfam" id="PF01239">
    <property type="entry name" value="PPTA"/>
    <property type="match status" value="5"/>
</dbReference>
<keyword evidence="16" id="KW-1185">Reference proteome</keyword>
<evidence type="ECO:0000256" key="14">
    <source>
        <dbReference type="SAM" id="MobiDB-lite"/>
    </source>
</evidence>
<evidence type="ECO:0000256" key="12">
    <source>
        <dbReference type="ARBA" id="ARBA00043086"/>
    </source>
</evidence>
<evidence type="ECO:0000256" key="5">
    <source>
        <dbReference type="ARBA" id="ARBA00022602"/>
    </source>
</evidence>
<dbReference type="AlphaFoldDB" id="A0A6A6JWQ6"/>
<protein>
    <recommendedName>
        <fullName evidence="9">Protein farnesyltransferase/geranylgeranyltransferase type-1 subunit alpha</fullName>
        <ecNumber evidence="4">2.5.1.58</ecNumber>
        <ecNumber evidence="3">2.5.1.59</ecNumber>
    </recommendedName>
    <alternativeName>
        <fullName evidence="12">CAAX farnesyltransferase subunit alpha</fullName>
    </alternativeName>
    <alternativeName>
        <fullName evidence="11">FTase-alpha</fullName>
    </alternativeName>
    <alternativeName>
        <fullName evidence="10">Ras proteins prenyltransferase subunit alpha</fullName>
    </alternativeName>
    <alternativeName>
        <fullName evidence="13">Type I protein geranyl-geranyltransferase subunit alpha</fullName>
    </alternativeName>
</protein>
<evidence type="ECO:0000256" key="9">
    <source>
        <dbReference type="ARBA" id="ARBA00040965"/>
    </source>
</evidence>
<evidence type="ECO:0000256" key="10">
    <source>
        <dbReference type="ARBA" id="ARBA00041392"/>
    </source>
</evidence>
<name>A0A6A6JWQ6_WESOR</name>
<dbReference type="Gene3D" id="1.25.40.120">
    <property type="entry name" value="Protein prenylyltransferase"/>
    <property type="match status" value="1"/>
</dbReference>
<dbReference type="PANTHER" id="PTHR11129">
    <property type="entry name" value="PROTEIN FARNESYLTRANSFERASE ALPHA SUBUNIT/RAB GERANYLGERANYL TRANSFERASE ALPHA SUBUNIT"/>
    <property type="match status" value="1"/>
</dbReference>
<dbReference type="RefSeq" id="XP_033658587.1">
    <property type="nucleotide sequence ID" value="XM_033797373.1"/>
</dbReference>
<dbReference type="EMBL" id="ML986484">
    <property type="protein sequence ID" value="KAF2281050.1"/>
    <property type="molecule type" value="Genomic_DNA"/>
</dbReference>
<keyword evidence="6" id="KW-0808">Transferase</keyword>
<evidence type="ECO:0000256" key="1">
    <source>
        <dbReference type="ARBA" id="ARBA00001946"/>
    </source>
</evidence>
<accession>A0A6A6JWQ6</accession>
<dbReference type="SUPFAM" id="SSF48439">
    <property type="entry name" value="Protein prenylyltransferase"/>
    <property type="match status" value="1"/>
</dbReference>
<evidence type="ECO:0000256" key="13">
    <source>
        <dbReference type="ARBA" id="ARBA00043219"/>
    </source>
</evidence>
<evidence type="ECO:0000256" key="6">
    <source>
        <dbReference type="ARBA" id="ARBA00022679"/>
    </source>
</evidence>
<dbReference type="EC" id="2.5.1.59" evidence="3"/>
<dbReference type="Proteomes" id="UP000800097">
    <property type="component" value="Unassembled WGS sequence"/>
</dbReference>
<evidence type="ECO:0000256" key="11">
    <source>
        <dbReference type="ARBA" id="ARBA00042436"/>
    </source>
</evidence>